<keyword evidence="1 2" id="KW-0597">Phosphoprotein</keyword>
<evidence type="ECO:0000313" key="5">
    <source>
        <dbReference type="EMBL" id="GAL71544.1"/>
    </source>
</evidence>
<dbReference type="Proteomes" id="UP000030184">
    <property type="component" value="Unassembled WGS sequence"/>
</dbReference>
<dbReference type="EMBL" id="BBNS01000013">
    <property type="protein sequence ID" value="GAL71544.1"/>
    <property type="molecule type" value="Genomic_DNA"/>
</dbReference>
<dbReference type="GO" id="GO:0016740">
    <property type="term" value="F:transferase activity"/>
    <property type="evidence" value="ECO:0007669"/>
    <property type="project" value="UniProtKB-KW"/>
</dbReference>
<comment type="caution">
    <text evidence="5">The sequence shown here is derived from an EMBL/GenBank/DDBJ whole genome shotgun (WGS) entry which is preliminary data.</text>
</comment>
<dbReference type="SUPFAM" id="SSF52172">
    <property type="entry name" value="CheY-like"/>
    <property type="match status" value="1"/>
</dbReference>
<dbReference type="Proteomes" id="UP000029646">
    <property type="component" value="Unassembled WGS sequence"/>
</dbReference>
<dbReference type="PANTHER" id="PTHR44591:SF3">
    <property type="entry name" value="RESPONSE REGULATORY DOMAIN-CONTAINING PROTEIN"/>
    <property type="match status" value="1"/>
</dbReference>
<evidence type="ECO:0000259" key="3">
    <source>
        <dbReference type="PROSITE" id="PS50110"/>
    </source>
</evidence>
<keyword evidence="8" id="KW-1185">Reference proteome</keyword>
<dbReference type="Gene3D" id="3.40.50.2300">
    <property type="match status" value="1"/>
</dbReference>
<feature type="modified residue" description="4-aspartylphosphate" evidence="2">
    <location>
        <position position="51"/>
    </location>
</feature>
<organism evidence="5 7">
    <name type="scientific">Jejuia pallidilutea</name>
    <dbReference type="NCBI Taxonomy" id="504487"/>
    <lineage>
        <taxon>Bacteria</taxon>
        <taxon>Pseudomonadati</taxon>
        <taxon>Bacteroidota</taxon>
        <taxon>Flavobacteriia</taxon>
        <taxon>Flavobacteriales</taxon>
        <taxon>Flavobacteriaceae</taxon>
        <taxon>Jejuia</taxon>
    </lineage>
</organism>
<dbReference type="Pfam" id="PF00072">
    <property type="entry name" value="Response_reg"/>
    <property type="match status" value="1"/>
</dbReference>
<evidence type="ECO:0000313" key="6">
    <source>
        <dbReference type="EMBL" id="GAL88462.1"/>
    </source>
</evidence>
<sequence length="123" mass="14213">MKILAVDDDQLVLLPLQKKIQELGYKVMIADNAKKGIELFDSFKPHLVIVDMNMPETSGFEFIEHLRVNKRSSTPIIVLSGYNNTEIISETFKLGINDYIIKSNNFDDLHSRIKRVNIFFQIQ</sequence>
<protein>
    <submittedName>
        <fullName evidence="5">Dolichyl phosphate glucosyltransferase</fullName>
    </submittedName>
</protein>
<reference evidence="8" key="1">
    <citation type="journal article" date="2014" name="Genome Announc.">
        <title>Draft Genome Sequence of Marine Flavobacterium Jejuia pallidilutea Strain 11shimoA1 and Pigmentation Mutants.</title>
        <authorList>
            <person name="Takatani N."/>
            <person name="Nakanishi M."/>
            <person name="Meirelles P."/>
            <person name="Mino S."/>
            <person name="Suda W."/>
            <person name="Oshima K."/>
            <person name="Hattori M."/>
            <person name="Ohkuma M."/>
            <person name="Hosokawa M."/>
            <person name="Miyashita K."/>
            <person name="Thompson F.L."/>
            <person name="Niwa A."/>
            <person name="Sawabe T."/>
            <person name="Sawabe T."/>
        </authorList>
    </citation>
    <scope>NUCLEOTIDE SEQUENCE [LARGE SCALE GENOMIC DNA]</scope>
    <source>
        <strain evidence="8">JCM 19538</strain>
    </source>
</reference>
<dbReference type="EMBL" id="BBNY01000003">
    <property type="protein sequence ID" value="GAL88462.1"/>
    <property type="molecule type" value="Genomic_DNA"/>
</dbReference>
<evidence type="ECO:0000313" key="8">
    <source>
        <dbReference type="Proteomes" id="UP000030184"/>
    </source>
</evidence>
<dbReference type="InterPro" id="IPR011006">
    <property type="entry name" value="CheY-like_superfamily"/>
</dbReference>
<evidence type="ECO:0000256" key="2">
    <source>
        <dbReference type="PROSITE-ProRule" id="PRU00169"/>
    </source>
</evidence>
<dbReference type="PROSITE" id="PS50110">
    <property type="entry name" value="RESPONSE_REGULATORY"/>
    <property type="match status" value="1"/>
</dbReference>
<dbReference type="CDD" id="cd00156">
    <property type="entry name" value="REC"/>
    <property type="match status" value="1"/>
</dbReference>
<proteinExistence type="predicted"/>
<dbReference type="Proteomes" id="UP000029641">
    <property type="component" value="Unassembled WGS sequence"/>
</dbReference>
<evidence type="ECO:0000313" key="4">
    <source>
        <dbReference type="EMBL" id="GAL65905.1"/>
    </source>
</evidence>
<dbReference type="InterPro" id="IPR050595">
    <property type="entry name" value="Bact_response_regulator"/>
</dbReference>
<evidence type="ECO:0000256" key="1">
    <source>
        <dbReference type="ARBA" id="ARBA00022553"/>
    </source>
</evidence>
<dbReference type="PANTHER" id="PTHR44591">
    <property type="entry name" value="STRESS RESPONSE REGULATOR PROTEIN 1"/>
    <property type="match status" value="1"/>
</dbReference>
<dbReference type="RefSeq" id="WP_042241231.1">
    <property type="nucleotide sequence ID" value="NZ_BBNR01000002.1"/>
</dbReference>
<dbReference type="OrthoDB" id="952827at2"/>
<dbReference type="GO" id="GO:0000160">
    <property type="term" value="P:phosphorelay signal transduction system"/>
    <property type="evidence" value="ECO:0007669"/>
    <property type="project" value="InterPro"/>
</dbReference>
<dbReference type="EMBL" id="BBNR01000002">
    <property type="protein sequence ID" value="GAL65905.1"/>
    <property type="molecule type" value="Genomic_DNA"/>
</dbReference>
<dbReference type="AlphaFoldDB" id="A0A090W7X4"/>
<name>A0A090W7X4_9FLAO</name>
<dbReference type="InterPro" id="IPR001789">
    <property type="entry name" value="Sig_transdc_resp-reg_receiver"/>
</dbReference>
<accession>A0A090W7X4</accession>
<feature type="domain" description="Response regulatory" evidence="3">
    <location>
        <begin position="2"/>
        <end position="117"/>
    </location>
</feature>
<gene>
    <name evidence="4" type="ORF">JCM19301_3590</name>
    <name evidence="5" type="ORF">JCM19302_1713</name>
    <name evidence="6" type="ORF">JCM19538_2975</name>
</gene>
<dbReference type="STRING" id="504487.JCM19538_2975"/>
<evidence type="ECO:0000313" key="7">
    <source>
        <dbReference type="Proteomes" id="UP000029646"/>
    </source>
</evidence>
<dbReference type="eggNOG" id="COG0745">
    <property type="taxonomic scope" value="Bacteria"/>
</dbReference>
<keyword evidence="5" id="KW-0808">Transferase</keyword>
<dbReference type="SMART" id="SM00448">
    <property type="entry name" value="REC"/>
    <property type="match status" value="1"/>
</dbReference>